<dbReference type="PANTHER" id="PTHR16119">
    <property type="entry name" value="TRANSMEMBRANE PROTEIN 144"/>
    <property type="match status" value="1"/>
</dbReference>
<dbReference type="InterPro" id="IPR010651">
    <property type="entry name" value="Sugar_transport"/>
</dbReference>
<evidence type="ECO:0000256" key="5">
    <source>
        <dbReference type="ARBA" id="ARBA00022989"/>
    </source>
</evidence>
<feature type="transmembrane region" description="Helical" evidence="7">
    <location>
        <begin position="173"/>
        <end position="194"/>
    </location>
</feature>
<dbReference type="GO" id="GO:0012505">
    <property type="term" value="C:endomembrane system"/>
    <property type="evidence" value="ECO:0007669"/>
    <property type="project" value="UniProtKB-SubCell"/>
</dbReference>
<dbReference type="SUPFAM" id="SSF103481">
    <property type="entry name" value="Multidrug resistance efflux transporter EmrE"/>
    <property type="match status" value="1"/>
</dbReference>
<sequence length="285" mass="30299">MDTLIAFIPAIGWGFMPILAQMTKASPREQLTGTVIGAVLFALCLYSYSPVNFQITPFIVSFVSGVFWSVGQLLQFQAFQKVSVSTAIPIICGLQLMGTTLFAALILGEWTTGYQFGIGLAALIFILSGILLTSYQGKSSGLSKPLPLQILVMLVCSGIALTLYVIINQIFHVSGLSVILPQSLGMLCSALLMNCKGGQKLHLVQVLRNLSTGLSWSVANLALFISNGLIGVAASFPISQASIAISCVGSILIFREKKSPGEWLRLLAGITVIMVGVGLISLVKL</sequence>
<keyword evidence="4 7" id="KW-0812">Transmembrane</keyword>
<evidence type="ECO:0000313" key="9">
    <source>
        <dbReference type="Proteomes" id="UP000254400"/>
    </source>
</evidence>
<feature type="transmembrane region" description="Helical" evidence="7">
    <location>
        <begin position="266"/>
        <end position="283"/>
    </location>
</feature>
<evidence type="ECO:0000256" key="4">
    <source>
        <dbReference type="ARBA" id="ARBA00022692"/>
    </source>
</evidence>
<dbReference type="RefSeq" id="WP_029515122.1">
    <property type="nucleotide sequence ID" value="NZ_CP023711.1"/>
</dbReference>
<feature type="transmembrane region" description="Helical" evidence="7">
    <location>
        <begin position="86"/>
        <end position="107"/>
    </location>
</feature>
<dbReference type="GeneID" id="93346905"/>
<accession>A0A378Y2S8</accession>
<evidence type="ECO:0000256" key="2">
    <source>
        <dbReference type="ARBA" id="ARBA00006117"/>
    </source>
</evidence>
<dbReference type="Pfam" id="PF06800">
    <property type="entry name" value="Sugar_transport"/>
    <property type="match status" value="1"/>
</dbReference>
<feature type="transmembrane region" description="Helical" evidence="7">
    <location>
        <begin position="146"/>
        <end position="167"/>
    </location>
</feature>
<dbReference type="PANTHER" id="PTHR16119:SF17">
    <property type="entry name" value="TRANSMEMBRANE PROTEIN 144"/>
    <property type="match status" value="1"/>
</dbReference>
<feature type="transmembrane region" description="Helical" evidence="7">
    <location>
        <begin position="113"/>
        <end position="134"/>
    </location>
</feature>
<dbReference type="GO" id="GO:0016020">
    <property type="term" value="C:membrane"/>
    <property type="evidence" value="ECO:0007669"/>
    <property type="project" value="InterPro"/>
</dbReference>
<dbReference type="AlphaFoldDB" id="A0A378Y2S8"/>
<dbReference type="InterPro" id="IPR037185">
    <property type="entry name" value="EmrE-like"/>
</dbReference>
<feature type="transmembrane region" description="Helical" evidence="7">
    <location>
        <begin position="6"/>
        <end position="23"/>
    </location>
</feature>
<keyword evidence="3" id="KW-0762">Sugar transport</keyword>
<proteinExistence type="inferred from homology"/>
<keyword evidence="6 7" id="KW-0472">Membrane</keyword>
<keyword evidence="5 7" id="KW-1133">Transmembrane helix</keyword>
<dbReference type="Proteomes" id="UP000254400">
    <property type="component" value="Unassembled WGS sequence"/>
</dbReference>
<evidence type="ECO:0000256" key="3">
    <source>
        <dbReference type="ARBA" id="ARBA00022597"/>
    </source>
</evidence>
<comment type="similarity">
    <text evidence="2">Belongs to the GRP transporter (TC 2.A.7.5) family.</text>
</comment>
<evidence type="ECO:0000256" key="7">
    <source>
        <dbReference type="SAM" id="Phobius"/>
    </source>
</evidence>
<dbReference type="EMBL" id="UGSC01000001">
    <property type="protein sequence ID" value="SUA70689.1"/>
    <property type="molecule type" value="Genomic_DNA"/>
</dbReference>
<gene>
    <name evidence="8" type="primary">rhaT_2</name>
    <name evidence="8" type="ORF">NCTC10343_03566</name>
</gene>
<evidence type="ECO:0000313" key="8">
    <source>
        <dbReference type="EMBL" id="SUA70689.1"/>
    </source>
</evidence>
<dbReference type="CDD" id="cd23110">
    <property type="entry name" value="GRP"/>
    <property type="match status" value="1"/>
</dbReference>
<comment type="subcellular location">
    <subcellularLocation>
        <location evidence="1">Endomembrane system</location>
        <topology evidence="1">Multi-pass membrane protein</topology>
    </subcellularLocation>
</comment>
<evidence type="ECO:0000256" key="1">
    <source>
        <dbReference type="ARBA" id="ARBA00004127"/>
    </source>
</evidence>
<protein>
    <submittedName>
        <fullName evidence="8">Putative sugar uptake protein</fullName>
    </submittedName>
</protein>
<keyword evidence="3" id="KW-0813">Transport</keyword>
<feature type="transmembrane region" description="Helical" evidence="7">
    <location>
        <begin position="30"/>
        <end position="49"/>
    </location>
</feature>
<feature type="transmembrane region" description="Helical" evidence="7">
    <location>
        <begin position="55"/>
        <end position="74"/>
    </location>
</feature>
<organism evidence="8 9">
    <name type="scientific">Paenibacillus polymyxa</name>
    <name type="common">Bacillus polymyxa</name>
    <dbReference type="NCBI Taxonomy" id="1406"/>
    <lineage>
        <taxon>Bacteria</taxon>
        <taxon>Bacillati</taxon>
        <taxon>Bacillota</taxon>
        <taxon>Bacilli</taxon>
        <taxon>Bacillales</taxon>
        <taxon>Paenibacillaceae</taxon>
        <taxon>Paenibacillus</taxon>
    </lineage>
</organism>
<evidence type="ECO:0000256" key="6">
    <source>
        <dbReference type="ARBA" id="ARBA00023136"/>
    </source>
</evidence>
<dbReference type="GO" id="GO:0015144">
    <property type="term" value="F:carbohydrate transmembrane transporter activity"/>
    <property type="evidence" value="ECO:0007669"/>
    <property type="project" value="InterPro"/>
</dbReference>
<reference evidence="8 9" key="1">
    <citation type="submission" date="2018-06" db="EMBL/GenBank/DDBJ databases">
        <authorList>
            <consortium name="Pathogen Informatics"/>
            <person name="Doyle S."/>
        </authorList>
    </citation>
    <scope>NUCLEOTIDE SEQUENCE [LARGE SCALE GENOMIC DNA]</scope>
    <source>
        <strain evidence="8 9">NCTC10343</strain>
    </source>
</reference>
<feature type="transmembrane region" description="Helical" evidence="7">
    <location>
        <begin position="232"/>
        <end position="254"/>
    </location>
</feature>
<name>A0A378Y2S8_PAEPO</name>